<keyword evidence="6" id="KW-0479">Metal-binding</keyword>
<feature type="compositionally biased region" description="Low complexity" evidence="7">
    <location>
        <begin position="201"/>
        <end position="224"/>
    </location>
</feature>
<reference evidence="10" key="1">
    <citation type="submission" date="2017-01" db="EMBL/GenBank/DDBJ databases">
        <authorList>
            <person name="Wang Y."/>
            <person name="White M."/>
            <person name="Kvist S."/>
            <person name="Moncalvo J.-M."/>
        </authorList>
    </citation>
    <scope>NUCLEOTIDE SEQUENCE [LARGE SCALE GENOMIC DNA]</scope>
    <source>
        <strain evidence="10">COL-18-3</strain>
    </source>
</reference>
<accession>A0A1R1PBX7</accession>
<dbReference type="GO" id="GO:0110155">
    <property type="term" value="P:NAD-cap decapping"/>
    <property type="evidence" value="ECO:0007669"/>
    <property type="project" value="TreeGrafter"/>
</dbReference>
<comment type="catalytic activity">
    <reaction evidence="5">
        <text>a 5'-end NAD(+)-phospho-ribonucleoside in mRNA + H2O = a 5'-end phospho-ribonucleoside in mRNA + NAD(+) + H(+)</text>
        <dbReference type="Rhea" id="RHEA:60880"/>
        <dbReference type="Rhea" id="RHEA-COMP:15692"/>
        <dbReference type="Rhea" id="RHEA-COMP:15698"/>
        <dbReference type="ChEBI" id="CHEBI:15377"/>
        <dbReference type="ChEBI" id="CHEBI:15378"/>
        <dbReference type="ChEBI" id="CHEBI:57540"/>
        <dbReference type="ChEBI" id="CHEBI:138282"/>
        <dbReference type="ChEBI" id="CHEBI:144029"/>
    </reaction>
    <physiologicalReaction direction="left-to-right" evidence="5">
        <dbReference type="Rhea" id="RHEA:60881"/>
    </physiologicalReaction>
</comment>
<dbReference type="GO" id="GO:0000956">
    <property type="term" value="P:nuclear-transcribed mRNA catabolic process"/>
    <property type="evidence" value="ECO:0007669"/>
    <property type="project" value="TreeGrafter"/>
</dbReference>
<evidence type="ECO:0000256" key="4">
    <source>
        <dbReference type="ARBA" id="ARBA00044692"/>
    </source>
</evidence>
<protein>
    <recommendedName>
        <fullName evidence="6">Decapping nuclease</fullName>
        <ecNumber evidence="6">3.6.1.-</ecNumber>
    </recommendedName>
</protein>
<dbReference type="PANTHER" id="PTHR12395">
    <property type="entry name" value="DOM-3 RELATED"/>
    <property type="match status" value="1"/>
</dbReference>
<evidence type="ECO:0000256" key="2">
    <source>
        <dbReference type="ARBA" id="ARBA00006562"/>
    </source>
</evidence>
<evidence type="ECO:0000256" key="6">
    <source>
        <dbReference type="RuleBase" id="RU367113"/>
    </source>
</evidence>
<evidence type="ECO:0000313" key="9">
    <source>
        <dbReference type="EMBL" id="OMH78429.1"/>
    </source>
</evidence>
<gene>
    <name evidence="9" type="ORF">AX774_g8183</name>
</gene>
<comment type="subcellular location">
    <subcellularLocation>
        <location evidence="6">Nucleus</location>
    </subcellularLocation>
</comment>
<comment type="cofactor">
    <cofactor evidence="1 6">
        <name>a divalent metal cation</name>
        <dbReference type="ChEBI" id="CHEBI:60240"/>
    </cofactor>
</comment>
<dbReference type="Pfam" id="PF08652">
    <property type="entry name" value="RAI1"/>
    <property type="match status" value="1"/>
</dbReference>
<evidence type="ECO:0000256" key="1">
    <source>
        <dbReference type="ARBA" id="ARBA00001968"/>
    </source>
</evidence>
<comment type="similarity">
    <text evidence="2 6">Belongs to the DXO/Dom3Z family.</text>
</comment>
<sequence length="300" mass="35143">MSKDLLRTINISNFTRFEHHHGNRHHKNNTHTQPSNFSYSYPTEISSFSLDSQRQVVNTDEKLKYYNTEIEHISKSRGQNYDLSAGFDSWIYRKVPTNEHLDHILTHLTYCLQNKADFGSNLRAKKPDFVMYRGMMSKILLTPYSMNESWSMNVVRFNGTLFIENNLTEQDIARVVDLDERSLKFMYSGYKFEQYGTIDTPQPQSQRSQQHSQQRQQQQQQQQQESPAEADGTPVPPPVNSIEEYSFVFTAKFSQFNMLIAAEVDCVDGEKPHTYPNSKYVELKTSKLIRSERDEYSFNR</sequence>
<dbReference type="GO" id="GO:0005634">
    <property type="term" value="C:nucleus"/>
    <property type="evidence" value="ECO:0007669"/>
    <property type="project" value="UniProtKB-SubCell"/>
</dbReference>
<dbReference type="GO" id="GO:0000166">
    <property type="term" value="F:nucleotide binding"/>
    <property type="evidence" value="ECO:0007669"/>
    <property type="project" value="UniProtKB-KW"/>
</dbReference>
<name>A0A1R1PBX7_ZANCU</name>
<feature type="domain" description="RAI1-like" evidence="8">
    <location>
        <begin position="41"/>
        <end position="300"/>
    </location>
</feature>
<comment type="catalytic activity">
    <reaction evidence="3">
        <text>a 5'-end (N(7)-methyl 5'-triphosphoguanosine)-ribonucleoside-ribonucleotide in mRNA + H2O = a (N(7)-methyl 5'-triphosphoguanosine)-nucleoside + a 5'-end phospho-ribonucleoside in mRNA + H(+)</text>
        <dbReference type="Rhea" id="RHEA:66928"/>
        <dbReference type="Rhea" id="RHEA-COMP:15692"/>
        <dbReference type="Rhea" id="RHEA-COMP:17313"/>
        <dbReference type="ChEBI" id="CHEBI:15377"/>
        <dbReference type="ChEBI" id="CHEBI:15378"/>
        <dbReference type="ChEBI" id="CHEBI:138282"/>
        <dbReference type="ChEBI" id="CHEBI:172876"/>
        <dbReference type="ChEBI" id="CHEBI:172877"/>
    </reaction>
    <physiologicalReaction direction="left-to-right" evidence="3">
        <dbReference type="Rhea" id="RHEA:66929"/>
    </physiologicalReaction>
</comment>
<dbReference type="GO" id="GO:0005829">
    <property type="term" value="C:cytosol"/>
    <property type="evidence" value="ECO:0007669"/>
    <property type="project" value="TreeGrafter"/>
</dbReference>
<dbReference type="InterPro" id="IPR039039">
    <property type="entry name" value="RAI1-like_fam"/>
</dbReference>
<dbReference type="GO" id="GO:0004518">
    <property type="term" value="F:nuclease activity"/>
    <property type="evidence" value="ECO:0007669"/>
    <property type="project" value="UniProtKB-KW"/>
</dbReference>
<evidence type="ECO:0000313" key="10">
    <source>
        <dbReference type="Proteomes" id="UP000188320"/>
    </source>
</evidence>
<dbReference type="EC" id="3.6.1.-" evidence="6"/>
<keyword evidence="10" id="KW-1185">Reference proteome</keyword>
<keyword evidence="6" id="KW-0539">Nucleus</keyword>
<keyword evidence="6" id="KW-0540">Nuclease</keyword>
<evidence type="ECO:0000256" key="7">
    <source>
        <dbReference type="SAM" id="MobiDB-lite"/>
    </source>
</evidence>
<keyword evidence="6" id="KW-0547">Nucleotide-binding</keyword>
<comment type="function">
    <text evidence="6">Decapping enzyme for NAD-capped RNAs: specifically hydrolyzes the nicotinamide adenine dinucleotide (NAD) cap from a subset of RNAs by removing the entire NAD moiety from the 5'-end of an NAD-capped RNA.</text>
</comment>
<dbReference type="GO" id="GO:0003723">
    <property type="term" value="F:RNA binding"/>
    <property type="evidence" value="ECO:0007669"/>
    <property type="project" value="UniProtKB-KW"/>
</dbReference>
<keyword evidence="6" id="KW-0694">RNA-binding</keyword>
<dbReference type="OrthoDB" id="5853397at2759"/>
<dbReference type="GO" id="GO:0034353">
    <property type="term" value="F:mRNA 5'-diphosphatase activity"/>
    <property type="evidence" value="ECO:0007669"/>
    <property type="project" value="TreeGrafter"/>
</dbReference>
<dbReference type="Proteomes" id="UP000188320">
    <property type="component" value="Unassembled WGS sequence"/>
</dbReference>
<dbReference type="EMBL" id="LSSK01001927">
    <property type="protein sequence ID" value="OMH78429.1"/>
    <property type="molecule type" value="Genomic_DNA"/>
</dbReference>
<evidence type="ECO:0000256" key="5">
    <source>
        <dbReference type="ARBA" id="ARBA00048124"/>
    </source>
</evidence>
<dbReference type="GO" id="GO:0046872">
    <property type="term" value="F:metal ion binding"/>
    <property type="evidence" value="ECO:0007669"/>
    <property type="project" value="UniProtKB-KW"/>
</dbReference>
<proteinExistence type="inferred from homology"/>
<organism evidence="9 10">
    <name type="scientific">Zancudomyces culisetae</name>
    <name type="common">Gut fungus</name>
    <name type="synonym">Smittium culisetae</name>
    <dbReference type="NCBI Taxonomy" id="1213189"/>
    <lineage>
        <taxon>Eukaryota</taxon>
        <taxon>Fungi</taxon>
        <taxon>Fungi incertae sedis</taxon>
        <taxon>Zoopagomycota</taxon>
        <taxon>Kickxellomycotina</taxon>
        <taxon>Harpellomycetes</taxon>
        <taxon>Harpellales</taxon>
        <taxon>Legeriomycetaceae</taxon>
        <taxon>Zancudomyces</taxon>
    </lineage>
</organism>
<dbReference type="PANTHER" id="PTHR12395:SF9">
    <property type="entry name" value="DECAPPING AND EXORIBONUCLEASE PROTEIN"/>
    <property type="match status" value="1"/>
</dbReference>
<comment type="caution">
    <text evidence="9">The sequence shown here is derived from an EMBL/GenBank/DDBJ whole genome shotgun (WGS) entry which is preliminary data.</text>
</comment>
<comment type="catalytic activity">
    <reaction evidence="4">
        <text>a 5'-end triphospho-ribonucleoside in mRNA + H2O = a 5'-end phospho-ribonucleoside in mRNA + diphosphate + H(+)</text>
        <dbReference type="Rhea" id="RHEA:78683"/>
        <dbReference type="Rhea" id="RHEA-COMP:15692"/>
        <dbReference type="Rhea" id="RHEA-COMP:17164"/>
        <dbReference type="ChEBI" id="CHEBI:15377"/>
        <dbReference type="ChEBI" id="CHEBI:15378"/>
        <dbReference type="ChEBI" id="CHEBI:33019"/>
        <dbReference type="ChEBI" id="CHEBI:138282"/>
        <dbReference type="ChEBI" id="CHEBI:167618"/>
    </reaction>
    <physiologicalReaction direction="left-to-right" evidence="4">
        <dbReference type="Rhea" id="RHEA:78684"/>
    </physiologicalReaction>
</comment>
<evidence type="ECO:0000259" key="8">
    <source>
        <dbReference type="Pfam" id="PF08652"/>
    </source>
</evidence>
<keyword evidence="6" id="KW-0378">Hydrolase</keyword>
<dbReference type="AlphaFoldDB" id="A0A1R1PBX7"/>
<feature type="region of interest" description="Disordered" evidence="7">
    <location>
        <begin position="196"/>
        <end position="237"/>
    </location>
</feature>
<dbReference type="InterPro" id="IPR013961">
    <property type="entry name" value="RAI1"/>
</dbReference>
<evidence type="ECO:0000256" key="3">
    <source>
        <dbReference type="ARBA" id="ARBA00044676"/>
    </source>
</evidence>